<keyword evidence="1" id="KW-0812">Transmembrane</keyword>
<dbReference type="AlphaFoldDB" id="A0A8K0E748"/>
<keyword evidence="1" id="KW-0472">Membrane</keyword>
<dbReference type="Proteomes" id="UP000796880">
    <property type="component" value="Unassembled WGS sequence"/>
</dbReference>
<sequence length="173" mass="19965">MRFPNQLLSVVASTFCFPFHLLTAFLISLSKLSPLAIRSLGLARGSVANIRIIKDMYYKMDRAEVTEREWTTVKIGEMISLDSENDKKKINFFSIVLSEFFEDMKSSWRGRVKRMHIEEEFEEVERVAETLSLVVSLQKSLDACNTLLRNFVSKESFERHLTILLGSVMLDCD</sequence>
<gene>
    <name evidence="2" type="ORF">FNV43_RR19030</name>
</gene>
<dbReference type="PANTHER" id="PTHR48448:SF1">
    <property type="entry name" value="MUTL PROTEIN ISOFORM 1"/>
    <property type="match status" value="1"/>
</dbReference>
<organism evidence="2 3">
    <name type="scientific">Rhamnella rubrinervis</name>
    <dbReference type="NCBI Taxonomy" id="2594499"/>
    <lineage>
        <taxon>Eukaryota</taxon>
        <taxon>Viridiplantae</taxon>
        <taxon>Streptophyta</taxon>
        <taxon>Embryophyta</taxon>
        <taxon>Tracheophyta</taxon>
        <taxon>Spermatophyta</taxon>
        <taxon>Magnoliopsida</taxon>
        <taxon>eudicotyledons</taxon>
        <taxon>Gunneridae</taxon>
        <taxon>Pentapetalae</taxon>
        <taxon>rosids</taxon>
        <taxon>fabids</taxon>
        <taxon>Rosales</taxon>
        <taxon>Rhamnaceae</taxon>
        <taxon>rhamnoid group</taxon>
        <taxon>Rhamneae</taxon>
        <taxon>Rhamnella</taxon>
    </lineage>
</organism>
<comment type="caution">
    <text evidence="2">The sequence shown here is derived from an EMBL/GenBank/DDBJ whole genome shotgun (WGS) entry which is preliminary data.</text>
</comment>
<keyword evidence="3" id="KW-1185">Reference proteome</keyword>
<evidence type="ECO:0000313" key="3">
    <source>
        <dbReference type="Proteomes" id="UP000796880"/>
    </source>
</evidence>
<dbReference type="OrthoDB" id="10252754at2759"/>
<protein>
    <submittedName>
        <fullName evidence="2">Uncharacterized protein</fullName>
    </submittedName>
</protein>
<dbReference type="EMBL" id="VOIH02000008">
    <property type="protein sequence ID" value="KAF3440744.1"/>
    <property type="molecule type" value="Genomic_DNA"/>
</dbReference>
<reference evidence="2" key="1">
    <citation type="submission" date="2020-03" db="EMBL/GenBank/DDBJ databases">
        <title>A high-quality chromosome-level genome assembly of a woody plant with both climbing and erect habits, Rhamnella rubrinervis.</title>
        <authorList>
            <person name="Lu Z."/>
            <person name="Yang Y."/>
            <person name="Zhu X."/>
            <person name="Sun Y."/>
        </authorList>
    </citation>
    <scope>NUCLEOTIDE SEQUENCE</scope>
    <source>
        <strain evidence="2">BYM</strain>
        <tissue evidence="2">Leaf</tissue>
    </source>
</reference>
<keyword evidence="1" id="KW-1133">Transmembrane helix</keyword>
<dbReference type="InterPro" id="IPR053276">
    <property type="entry name" value="MtDNA_mismatch_repair_MutS"/>
</dbReference>
<accession>A0A8K0E748</accession>
<name>A0A8K0E748_9ROSA</name>
<evidence type="ECO:0000313" key="2">
    <source>
        <dbReference type="EMBL" id="KAF3440744.1"/>
    </source>
</evidence>
<dbReference type="PANTHER" id="PTHR48448">
    <property type="entry name" value="MUTL PROTEIN ISOFORM 1"/>
    <property type="match status" value="1"/>
</dbReference>
<evidence type="ECO:0000256" key="1">
    <source>
        <dbReference type="SAM" id="Phobius"/>
    </source>
</evidence>
<proteinExistence type="predicted"/>
<feature type="transmembrane region" description="Helical" evidence="1">
    <location>
        <begin position="7"/>
        <end position="29"/>
    </location>
</feature>